<comment type="caution">
    <text evidence="2">The sequence shown here is derived from an EMBL/GenBank/DDBJ whole genome shotgun (WGS) entry which is preliminary data.</text>
</comment>
<dbReference type="InterPro" id="IPR016181">
    <property type="entry name" value="Acyl_CoA_acyltransferase"/>
</dbReference>
<dbReference type="InterPro" id="IPR000182">
    <property type="entry name" value="GNAT_dom"/>
</dbReference>
<dbReference type="Gene3D" id="3.40.630.30">
    <property type="match status" value="1"/>
</dbReference>
<dbReference type="SUPFAM" id="SSF55729">
    <property type="entry name" value="Acyl-CoA N-acyltransferases (Nat)"/>
    <property type="match status" value="1"/>
</dbReference>
<dbReference type="EMBL" id="JBHLVF010000011">
    <property type="protein sequence ID" value="MFC0391642.1"/>
    <property type="molecule type" value="Genomic_DNA"/>
</dbReference>
<dbReference type="InterPro" id="IPR052564">
    <property type="entry name" value="N-acetyltrans/Recomb-assoc"/>
</dbReference>
<organism evidence="2 3">
    <name type="scientific">Paenibacillus mendelii</name>
    <dbReference type="NCBI Taxonomy" id="206163"/>
    <lineage>
        <taxon>Bacteria</taxon>
        <taxon>Bacillati</taxon>
        <taxon>Bacillota</taxon>
        <taxon>Bacilli</taxon>
        <taxon>Bacillales</taxon>
        <taxon>Paenibacillaceae</taxon>
        <taxon>Paenibacillus</taxon>
    </lineage>
</organism>
<dbReference type="GO" id="GO:0016746">
    <property type="term" value="F:acyltransferase activity"/>
    <property type="evidence" value="ECO:0007669"/>
    <property type="project" value="UniProtKB-KW"/>
</dbReference>
<dbReference type="Pfam" id="PF13673">
    <property type="entry name" value="Acetyltransf_10"/>
    <property type="match status" value="1"/>
</dbReference>
<evidence type="ECO:0000313" key="2">
    <source>
        <dbReference type="EMBL" id="MFC0391642.1"/>
    </source>
</evidence>
<feature type="domain" description="N-acetyltransferase" evidence="1">
    <location>
        <begin position="1"/>
        <end position="157"/>
    </location>
</feature>
<dbReference type="RefSeq" id="WP_204819715.1">
    <property type="nucleotide sequence ID" value="NZ_JANHOF010000006.1"/>
</dbReference>
<dbReference type="PANTHER" id="PTHR43451">
    <property type="entry name" value="ACETYLTRANSFERASE (GNAT) FAMILY PROTEIN"/>
    <property type="match status" value="1"/>
</dbReference>
<accession>A0ABV6J7Y1</accession>
<dbReference type="CDD" id="cd04301">
    <property type="entry name" value="NAT_SF"/>
    <property type="match status" value="1"/>
</dbReference>
<dbReference type="PANTHER" id="PTHR43451:SF1">
    <property type="entry name" value="ACETYLTRANSFERASE"/>
    <property type="match status" value="1"/>
</dbReference>
<sequence length="168" mass="19157">MIIRTYQDSDIQPIVSLFYETVHTVNKRDYTQKQLDAWAPQAEVASKLAAWTESLRRHITYIAEIDDVIVGFSDMTPAGHLDRLYVHKEFQGQGIASALVKRLESDARRLGLTEIDTEASITAKPFFQRHGYQMIQPQTLERRGVQLVNYKMIKHLPPDNRDGEAASG</sequence>
<proteinExistence type="predicted"/>
<dbReference type="Proteomes" id="UP001589818">
    <property type="component" value="Unassembled WGS sequence"/>
</dbReference>
<keyword evidence="3" id="KW-1185">Reference proteome</keyword>
<dbReference type="PROSITE" id="PS51186">
    <property type="entry name" value="GNAT"/>
    <property type="match status" value="1"/>
</dbReference>
<evidence type="ECO:0000259" key="1">
    <source>
        <dbReference type="PROSITE" id="PS51186"/>
    </source>
</evidence>
<keyword evidence="2" id="KW-0808">Transferase</keyword>
<name>A0ABV6J7Y1_9BACL</name>
<gene>
    <name evidence="2" type="ORF">ACFFJ8_09660</name>
</gene>
<protein>
    <submittedName>
        <fullName evidence="2">GNAT family N-acetyltransferase</fullName>
        <ecNumber evidence="2">2.3.1.-</ecNumber>
    </submittedName>
</protein>
<reference evidence="2 3" key="1">
    <citation type="submission" date="2024-09" db="EMBL/GenBank/DDBJ databases">
        <authorList>
            <person name="Sun Q."/>
            <person name="Mori K."/>
        </authorList>
    </citation>
    <scope>NUCLEOTIDE SEQUENCE [LARGE SCALE GENOMIC DNA]</scope>
    <source>
        <strain evidence="2 3">CCM 4839</strain>
    </source>
</reference>
<evidence type="ECO:0000313" key="3">
    <source>
        <dbReference type="Proteomes" id="UP001589818"/>
    </source>
</evidence>
<dbReference type="EC" id="2.3.1.-" evidence="2"/>
<keyword evidence="2" id="KW-0012">Acyltransferase</keyword>